<protein>
    <submittedName>
        <fullName evidence="1">Uncharacterized protein</fullName>
    </submittedName>
</protein>
<dbReference type="EMBL" id="QQXL01000006">
    <property type="protein sequence ID" value="RKW69933.1"/>
    <property type="molecule type" value="Genomic_DNA"/>
</dbReference>
<evidence type="ECO:0000313" key="1">
    <source>
        <dbReference type="EMBL" id="RKW69933.1"/>
    </source>
</evidence>
<gene>
    <name evidence="1" type="ORF">DWQ67_10740</name>
</gene>
<dbReference type="AlphaFoldDB" id="A0A496PHG8"/>
<name>A0A496PHG8_9MICC</name>
<evidence type="ECO:0000313" key="2">
    <source>
        <dbReference type="Proteomes" id="UP000273119"/>
    </source>
</evidence>
<dbReference type="Proteomes" id="UP000273119">
    <property type="component" value="Unassembled WGS sequence"/>
</dbReference>
<accession>A0A496PHG8</accession>
<comment type="caution">
    <text evidence="1">The sequence shown here is derived from an EMBL/GenBank/DDBJ whole genome shotgun (WGS) entry which is preliminary data.</text>
</comment>
<proteinExistence type="predicted"/>
<sequence>MVFGTLTTYRAADSAGYPARFKLVNTANRCPRAKKSRPCGATPLCGVGIERGPQARS</sequence>
<organism evidence="1 2">
    <name type="scientific">Galactobacter caseinivorans</name>
    <dbReference type="NCBI Taxonomy" id="2676123"/>
    <lineage>
        <taxon>Bacteria</taxon>
        <taxon>Bacillati</taxon>
        <taxon>Actinomycetota</taxon>
        <taxon>Actinomycetes</taxon>
        <taxon>Micrococcales</taxon>
        <taxon>Micrococcaceae</taxon>
        <taxon>Galactobacter</taxon>
    </lineage>
</organism>
<keyword evidence="2" id="KW-1185">Reference proteome</keyword>
<reference evidence="1 2" key="1">
    <citation type="submission" date="2018-07" db="EMBL/GenBank/DDBJ databases">
        <title>Arthrobacter sp. nov., isolated from raw cow's milk with high bacterial count.</title>
        <authorList>
            <person name="Hahne J."/>
            <person name="Isele D."/>
            <person name="Lipski A."/>
        </authorList>
    </citation>
    <scope>NUCLEOTIDE SEQUENCE [LARGE SCALE GENOMIC DNA]</scope>
    <source>
        <strain evidence="1 2">JZ R-183</strain>
    </source>
</reference>